<keyword evidence="9" id="KW-1185">Reference proteome</keyword>
<accession>A0ABV2SI03</accession>
<evidence type="ECO:0000256" key="3">
    <source>
        <dbReference type="ARBA" id="ARBA00022448"/>
    </source>
</evidence>
<evidence type="ECO:0000313" key="8">
    <source>
        <dbReference type="EMBL" id="MET4757406.1"/>
    </source>
</evidence>
<organism evidence="8 9">
    <name type="scientific">Endozoicomonas lisbonensis</name>
    <dbReference type="NCBI Taxonomy" id="3120522"/>
    <lineage>
        <taxon>Bacteria</taxon>
        <taxon>Pseudomonadati</taxon>
        <taxon>Pseudomonadota</taxon>
        <taxon>Gammaproteobacteria</taxon>
        <taxon>Oceanospirillales</taxon>
        <taxon>Endozoicomonadaceae</taxon>
        <taxon>Endozoicomonas</taxon>
    </lineage>
</organism>
<keyword evidence="5 6" id="KW-0732">Signal</keyword>
<dbReference type="RefSeq" id="WP_354007564.1">
    <property type="nucleotide sequence ID" value="NZ_JBEWTA010000001.1"/>
</dbReference>
<name>A0ABV2SI03_9GAMM</name>
<proteinExistence type="inferred from homology"/>
<feature type="signal peptide" evidence="6">
    <location>
        <begin position="1"/>
        <end position="17"/>
    </location>
</feature>
<dbReference type="PANTHER" id="PTHR30532:SF21">
    <property type="entry name" value="SIDEROPHORE-BINDING LIPOPROTEIN YFIY-RELATED"/>
    <property type="match status" value="1"/>
</dbReference>
<comment type="similarity">
    <text evidence="2">Belongs to the bacterial solute-binding protein 8 family.</text>
</comment>
<feature type="chain" id="PRO_5046043207" evidence="6">
    <location>
        <begin position="18"/>
        <end position="329"/>
    </location>
</feature>
<comment type="caution">
    <text evidence="8">The sequence shown here is derived from an EMBL/GenBank/DDBJ whole genome shotgun (WGS) entry which is preliminary data.</text>
</comment>
<dbReference type="Proteomes" id="UP001549366">
    <property type="component" value="Unassembled WGS sequence"/>
</dbReference>
<dbReference type="PROSITE" id="PS50983">
    <property type="entry name" value="FE_B12_PBP"/>
    <property type="match status" value="1"/>
</dbReference>
<evidence type="ECO:0000313" key="9">
    <source>
        <dbReference type="Proteomes" id="UP001549366"/>
    </source>
</evidence>
<dbReference type="PROSITE" id="PS51257">
    <property type="entry name" value="PROKAR_LIPOPROTEIN"/>
    <property type="match status" value="1"/>
</dbReference>
<dbReference type="Gene3D" id="3.40.50.1980">
    <property type="entry name" value="Nitrogenase molybdenum iron protein domain"/>
    <property type="match status" value="2"/>
</dbReference>
<keyword evidence="4" id="KW-0406">Ion transport</keyword>
<evidence type="ECO:0000259" key="7">
    <source>
        <dbReference type="PROSITE" id="PS50983"/>
    </source>
</evidence>
<comment type="subcellular location">
    <subcellularLocation>
        <location evidence="1">Cell envelope</location>
    </subcellularLocation>
</comment>
<keyword evidence="4" id="KW-0408">Iron</keyword>
<evidence type="ECO:0000256" key="4">
    <source>
        <dbReference type="ARBA" id="ARBA00022496"/>
    </source>
</evidence>
<protein>
    <submittedName>
        <fullName evidence="8">Iron complex transport system substrate-binding protein</fullName>
    </submittedName>
</protein>
<gene>
    <name evidence="8" type="ORF">V5J35_002598</name>
</gene>
<dbReference type="InterPro" id="IPR051313">
    <property type="entry name" value="Bact_iron-sidero_bind"/>
</dbReference>
<sequence length="329" mass="36221">MAVTRKLRQLLPIMGLAAFLVGCSGSTPEQMDTAAGMTRNVTHAMGVTEVPEAPERIVVLSVEATETLLALGLKPVGAVRSNTANPADTWFAHIRDGMEGVAVVGSEGQVNLEAVASLQPDLILGLKSRQESIYPQLSAIAPTVYADQFNGMLRENLALISDAVNRKDDGMKILANLDDTIRDLSARLDDRDLLDQEVAVIRFQVTGARYYYNESFAAGLIKELGFARPELHDKDDFAEPLTMERIPEADADIQFYFTFASTDPEAGAENTNNWLEHPLWQELRASQKGQIYQVDNDIWNKSYGILSGQMVLQDIENVLLKQQPLAQEG</sequence>
<dbReference type="EMBL" id="JBEWTB010000002">
    <property type="protein sequence ID" value="MET4757406.1"/>
    <property type="molecule type" value="Genomic_DNA"/>
</dbReference>
<evidence type="ECO:0000256" key="6">
    <source>
        <dbReference type="SAM" id="SignalP"/>
    </source>
</evidence>
<dbReference type="PANTHER" id="PTHR30532">
    <property type="entry name" value="IRON III DICITRATE-BINDING PERIPLASMIC PROTEIN"/>
    <property type="match status" value="1"/>
</dbReference>
<feature type="domain" description="Fe/B12 periplasmic-binding" evidence="7">
    <location>
        <begin position="56"/>
        <end position="323"/>
    </location>
</feature>
<dbReference type="SUPFAM" id="SSF53807">
    <property type="entry name" value="Helical backbone' metal receptor"/>
    <property type="match status" value="1"/>
</dbReference>
<dbReference type="InterPro" id="IPR002491">
    <property type="entry name" value="ABC_transptr_periplasmic_BD"/>
</dbReference>
<evidence type="ECO:0000256" key="2">
    <source>
        <dbReference type="ARBA" id="ARBA00008814"/>
    </source>
</evidence>
<keyword evidence="4" id="KW-0410">Iron transport</keyword>
<dbReference type="Pfam" id="PF01497">
    <property type="entry name" value="Peripla_BP_2"/>
    <property type="match status" value="1"/>
</dbReference>
<dbReference type="CDD" id="cd01146">
    <property type="entry name" value="FhuD"/>
    <property type="match status" value="1"/>
</dbReference>
<keyword evidence="3" id="KW-0813">Transport</keyword>
<evidence type="ECO:0000256" key="1">
    <source>
        <dbReference type="ARBA" id="ARBA00004196"/>
    </source>
</evidence>
<evidence type="ECO:0000256" key="5">
    <source>
        <dbReference type="ARBA" id="ARBA00022729"/>
    </source>
</evidence>
<reference evidence="8 9" key="1">
    <citation type="submission" date="2024-06" db="EMBL/GenBank/DDBJ databases">
        <title>Genomic Encyclopedia of Type Strains, Phase V (KMG-V): Genome sequencing to study the core and pangenomes of soil and plant-associated prokaryotes.</title>
        <authorList>
            <person name="Whitman W."/>
        </authorList>
    </citation>
    <scope>NUCLEOTIDE SEQUENCE [LARGE SCALE GENOMIC DNA]</scope>
    <source>
        <strain evidence="8 9">NE40</strain>
    </source>
</reference>